<feature type="transmembrane region" description="Helical" evidence="5">
    <location>
        <begin position="16"/>
        <end position="40"/>
    </location>
</feature>
<feature type="transmembrane region" description="Helical" evidence="5">
    <location>
        <begin position="208"/>
        <end position="228"/>
    </location>
</feature>
<protein>
    <submittedName>
        <fullName evidence="7">EmrB/QacA subfamily drug resistance transporter</fullName>
    </submittedName>
</protein>
<dbReference type="PROSITE" id="PS50850">
    <property type="entry name" value="MFS"/>
    <property type="match status" value="1"/>
</dbReference>
<accession>A0A3N2BBC2</accession>
<keyword evidence="3 5" id="KW-1133">Transmembrane helix</keyword>
<sequence length="481" mass="49420">MSSAPHAAEMPARARWSAFVICLGAGFMALLDVSIVNVALPSIERALEPSPSQLQWVVAGYGLTFGLVLVPAGRLGDVLSRRWVFVLGLSGFVLAAAACGFAPTPEVLVGLRLLQGVFAGVLNPQVIGLIQELFRGPERGRAFGYFGATIGISTALGPLVGGLLIAAFGPEEGWRAVFLVNVPLGLILVPLALRYLPRTAPQATQARIDVVGMLLIAAAVLCIMFPFASASDAEANDVPWWLLGVATVLIAAFVLWERRLERAGGSPVVSSELMRTPSFVLGAAVAAAYFAGFTGMFLAGTLYLQQGLGLSALQAGLTLTSFALMGAISAALSGRLVQRFGRWTVVTGIALTGIGMAGVASTAATTDGPQTALVLACWLAIAGLGNGAVISPNQALTLADVPVTRGGSAGGVLQTGQRMGAAIGIAIAAAVFFSRLEQAGSGALAGGYGPAMRATMVVALTAMSVAFLLALTDALRRRTHH</sequence>
<evidence type="ECO:0000313" key="8">
    <source>
        <dbReference type="Proteomes" id="UP000280668"/>
    </source>
</evidence>
<feature type="transmembrane region" description="Helical" evidence="5">
    <location>
        <begin position="419"/>
        <end position="436"/>
    </location>
</feature>
<dbReference type="GO" id="GO:0022857">
    <property type="term" value="F:transmembrane transporter activity"/>
    <property type="evidence" value="ECO:0007669"/>
    <property type="project" value="InterPro"/>
</dbReference>
<evidence type="ECO:0000256" key="5">
    <source>
        <dbReference type="SAM" id="Phobius"/>
    </source>
</evidence>
<dbReference type="PROSITE" id="PS00217">
    <property type="entry name" value="SUGAR_TRANSPORT_2"/>
    <property type="match status" value="1"/>
</dbReference>
<dbReference type="PRINTS" id="PR01036">
    <property type="entry name" value="TCRTETB"/>
</dbReference>
<gene>
    <name evidence="7" type="ORF">EDD31_0900</name>
</gene>
<dbReference type="Gene3D" id="1.20.1720.10">
    <property type="entry name" value="Multidrug resistance protein D"/>
    <property type="match status" value="1"/>
</dbReference>
<feature type="transmembrane region" description="Helical" evidence="5">
    <location>
        <begin position="370"/>
        <end position="390"/>
    </location>
</feature>
<evidence type="ECO:0000259" key="6">
    <source>
        <dbReference type="PROSITE" id="PS50850"/>
    </source>
</evidence>
<feature type="transmembrane region" description="Helical" evidence="5">
    <location>
        <begin position="142"/>
        <end position="168"/>
    </location>
</feature>
<dbReference type="PANTHER" id="PTHR42718">
    <property type="entry name" value="MAJOR FACILITATOR SUPERFAMILY MULTIDRUG TRANSPORTER MFSC"/>
    <property type="match status" value="1"/>
</dbReference>
<evidence type="ECO:0000256" key="1">
    <source>
        <dbReference type="ARBA" id="ARBA00004651"/>
    </source>
</evidence>
<organism evidence="7 8">
    <name type="scientific">Bogoriella caseilytica</name>
    <dbReference type="NCBI Taxonomy" id="56055"/>
    <lineage>
        <taxon>Bacteria</taxon>
        <taxon>Bacillati</taxon>
        <taxon>Actinomycetota</taxon>
        <taxon>Actinomycetes</taxon>
        <taxon>Micrococcales</taxon>
        <taxon>Bogoriellaceae</taxon>
        <taxon>Bogoriella</taxon>
    </lineage>
</organism>
<feature type="domain" description="Major facilitator superfamily (MFS) profile" evidence="6">
    <location>
        <begin position="18"/>
        <end position="476"/>
    </location>
</feature>
<feature type="transmembrane region" description="Helical" evidence="5">
    <location>
        <begin position="240"/>
        <end position="257"/>
    </location>
</feature>
<dbReference type="CDD" id="cd17321">
    <property type="entry name" value="MFS_MMR_MDR_like"/>
    <property type="match status" value="1"/>
</dbReference>
<name>A0A3N2BBC2_9MICO</name>
<keyword evidence="2 5" id="KW-0812">Transmembrane</keyword>
<feature type="transmembrane region" description="Helical" evidence="5">
    <location>
        <begin position="278"/>
        <end position="304"/>
    </location>
</feature>
<keyword evidence="8" id="KW-1185">Reference proteome</keyword>
<feature type="transmembrane region" description="Helical" evidence="5">
    <location>
        <begin position="52"/>
        <end position="71"/>
    </location>
</feature>
<feature type="transmembrane region" description="Helical" evidence="5">
    <location>
        <begin position="310"/>
        <end position="332"/>
    </location>
</feature>
<proteinExistence type="predicted"/>
<dbReference type="Pfam" id="PF07690">
    <property type="entry name" value="MFS_1"/>
    <property type="match status" value="1"/>
</dbReference>
<dbReference type="AlphaFoldDB" id="A0A3N2BBC2"/>
<dbReference type="SUPFAM" id="SSF103473">
    <property type="entry name" value="MFS general substrate transporter"/>
    <property type="match status" value="1"/>
</dbReference>
<evidence type="ECO:0000256" key="4">
    <source>
        <dbReference type="ARBA" id="ARBA00023136"/>
    </source>
</evidence>
<evidence type="ECO:0000256" key="2">
    <source>
        <dbReference type="ARBA" id="ARBA00022692"/>
    </source>
</evidence>
<keyword evidence="4 5" id="KW-0472">Membrane</keyword>
<dbReference type="InterPro" id="IPR005829">
    <property type="entry name" value="Sugar_transporter_CS"/>
</dbReference>
<comment type="subcellular location">
    <subcellularLocation>
        <location evidence="1">Cell membrane</location>
        <topology evidence="1">Multi-pass membrane protein</topology>
    </subcellularLocation>
</comment>
<feature type="transmembrane region" description="Helical" evidence="5">
    <location>
        <begin position="83"/>
        <end position="103"/>
    </location>
</feature>
<dbReference type="GO" id="GO:0005886">
    <property type="term" value="C:plasma membrane"/>
    <property type="evidence" value="ECO:0007669"/>
    <property type="project" value="UniProtKB-SubCell"/>
</dbReference>
<reference evidence="7 8" key="1">
    <citation type="submission" date="2018-11" db="EMBL/GenBank/DDBJ databases">
        <title>Sequencing the genomes of 1000 actinobacteria strains.</title>
        <authorList>
            <person name="Klenk H.-P."/>
        </authorList>
    </citation>
    <scope>NUCLEOTIDE SEQUENCE [LARGE SCALE GENOMIC DNA]</scope>
    <source>
        <strain evidence="7 8">DSM 11294</strain>
    </source>
</reference>
<evidence type="ECO:0000256" key="3">
    <source>
        <dbReference type="ARBA" id="ARBA00022989"/>
    </source>
</evidence>
<comment type="caution">
    <text evidence="7">The sequence shown here is derived from an EMBL/GenBank/DDBJ whole genome shotgun (WGS) entry which is preliminary data.</text>
</comment>
<evidence type="ECO:0000313" key="7">
    <source>
        <dbReference type="EMBL" id="ROR72545.1"/>
    </source>
</evidence>
<feature type="transmembrane region" description="Helical" evidence="5">
    <location>
        <begin position="109"/>
        <end position="130"/>
    </location>
</feature>
<dbReference type="Proteomes" id="UP000280668">
    <property type="component" value="Unassembled WGS sequence"/>
</dbReference>
<feature type="transmembrane region" description="Helical" evidence="5">
    <location>
        <begin position="174"/>
        <end position="196"/>
    </location>
</feature>
<dbReference type="PANTHER" id="PTHR42718:SF39">
    <property type="entry name" value="ACTINORHODIN TRANSPORTER-RELATED"/>
    <property type="match status" value="1"/>
</dbReference>
<dbReference type="RefSeq" id="WP_245990888.1">
    <property type="nucleotide sequence ID" value="NZ_RKHK01000001.1"/>
</dbReference>
<dbReference type="InterPro" id="IPR036259">
    <property type="entry name" value="MFS_trans_sf"/>
</dbReference>
<dbReference type="InterPro" id="IPR020846">
    <property type="entry name" value="MFS_dom"/>
</dbReference>
<feature type="transmembrane region" description="Helical" evidence="5">
    <location>
        <begin position="456"/>
        <end position="475"/>
    </location>
</feature>
<dbReference type="EMBL" id="RKHK01000001">
    <property type="protein sequence ID" value="ROR72545.1"/>
    <property type="molecule type" value="Genomic_DNA"/>
</dbReference>
<dbReference type="InterPro" id="IPR011701">
    <property type="entry name" value="MFS"/>
</dbReference>
<feature type="transmembrane region" description="Helical" evidence="5">
    <location>
        <begin position="344"/>
        <end position="364"/>
    </location>
</feature>
<dbReference type="Gene3D" id="1.20.1250.20">
    <property type="entry name" value="MFS general substrate transporter like domains"/>
    <property type="match status" value="1"/>
</dbReference>